<organism evidence="1 2">
    <name type="scientific">Solanum verrucosum</name>
    <dbReference type="NCBI Taxonomy" id="315347"/>
    <lineage>
        <taxon>Eukaryota</taxon>
        <taxon>Viridiplantae</taxon>
        <taxon>Streptophyta</taxon>
        <taxon>Embryophyta</taxon>
        <taxon>Tracheophyta</taxon>
        <taxon>Spermatophyta</taxon>
        <taxon>Magnoliopsida</taxon>
        <taxon>eudicotyledons</taxon>
        <taxon>Gunneridae</taxon>
        <taxon>Pentapetalae</taxon>
        <taxon>asterids</taxon>
        <taxon>lamiids</taxon>
        <taxon>Solanales</taxon>
        <taxon>Solanaceae</taxon>
        <taxon>Solanoideae</taxon>
        <taxon>Solaneae</taxon>
        <taxon>Solanum</taxon>
    </lineage>
</organism>
<proteinExistence type="predicted"/>
<sequence length="111" mass="12041">MTEAATVSSIPLATVTDVEFQDGFLQTDPLLQFGSYNGAEPNNDVLLNEGKRPNLTPALAGTTLEMQKTALAAEVVMLNEDSPTDSAELKIGNRSKRDLDAENLNLHHEKM</sequence>
<accession>A0AAF0UZJ5</accession>
<dbReference type="Proteomes" id="UP001234989">
    <property type="component" value="Chromosome 11"/>
</dbReference>
<name>A0AAF0UZJ5_SOLVR</name>
<evidence type="ECO:0000313" key="2">
    <source>
        <dbReference type="Proteomes" id="UP001234989"/>
    </source>
</evidence>
<protein>
    <submittedName>
        <fullName evidence="1">Uncharacterized protein</fullName>
    </submittedName>
</protein>
<dbReference type="AlphaFoldDB" id="A0AAF0UZJ5"/>
<keyword evidence="2" id="KW-1185">Reference proteome</keyword>
<dbReference type="EMBL" id="CP133622">
    <property type="protein sequence ID" value="WMV55973.1"/>
    <property type="molecule type" value="Genomic_DNA"/>
</dbReference>
<gene>
    <name evidence="1" type="ORF">MTR67_049358</name>
</gene>
<evidence type="ECO:0000313" key="1">
    <source>
        <dbReference type="EMBL" id="WMV55973.1"/>
    </source>
</evidence>
<reference evidence="1" key="1">
    <citation type="submission" date="2023-08" db="EMBL/GenBank/DDBJ databases">
        <title>A de novo genome assembly of Solanum verrucosum Schlechtendal, a Mexican diploid species geographically isolated from the other diploid A-genome species in potato relatives.</title>
        <authorList>
            <person name="Hosaka K."/>
        </authorList>
    </citation>
    <scope>NUCLEOTIDE SEQUENCE</scope>
    <source>
        <tissue evidence="1">Young leaves</tissue>
    </source>
</reference>